<dbReference type="Pfam" id="PF01734">
    <property type="entry name" value="Patatin"/>
    <property type="match status" value="1"/>
</dbReference>
<keyword evidence="3 4" id="KW-0443">Lipid metabolism</keyword>
<evidence type="ECO:0000259" key="5">
    <source>
        <dbReference type="PROSITE" id="PS51635"/>
    </source>
</evidence>
<dbReference type="EMBL" id="JAPHAV010000010">
    <property type="protein sequence ID" value="MCX2698407.1"/>
    <property type="molecule type" value="Genomic_DNA"/>
</dbReference>
<feature type="short sequence motif" description="GXGXXG" evidence="4">
    <location>
        <begin position="17"/>
        <end position="22"/>
    </location>
</feature>
<dbReference type="Proteomes" id="UP001301216">
    <property type="component" value="Unassembled WGS sequence"/>
</dbReference>
<gene>
    <name evidence="6" type="ORF">OPR82_16830</name>
</gene>
<feature type="active site" description="Proton acceptor" evidence="4">
    <location>
        <position position="174"/>
    </location>
</feature>
<comment type="caution">
    <text evidence="6">The sequence shown here is derived from an EMBL/GenBank/DDBJ whole genome shotgun (WGS) entry which is preliminary data.</text>
</comment>
<protein>
    <submittedName>
        <fullName evidence="6">Patatin-like phospholipase family protein</fullName>
    </submittedName>
</protein>
<feature type="active site" description="Nucleophile" evidence="4">
    <location>
        <position position="46"/>
    </location>
</feature>
<dbReference type="PROSITE" id="PS51635">
    <property type="entry name" value="PNPLA"/>
    <property type="match status" value="1"/>
</dbReference>
<organism evidence="6 7">
    <name type="scientific">Ochrobactrum chromiisoli</name>
    <dbReference type="NCBI Taxonomy" id="2993941"/>
    <lineage>
        <taxon>Bacteria</taxon>
        <taxon>Pseudomonadati</taxon>
        <taxon>Pseudomonadota</taxon>
        <taxon>Alphaproteobacteria</taxon>
        <taxon>Hyphomicrobiales</taxon>
        <taxon>Brucellaceae</taxon>
        <taxon>Brucella/Ochrobactrum group</taxon>
        <taxon>Ochrobactrum</taxon>
    </lineage>
</organism>
<feature type="domain" description="PNPLA" evidence="5">
    <location>
        <begin position="13"/>
        <end position="187"/>
    </location>
</feature>
<keyword evidence="7" id="KW-1185">Reference proteome</keyword>
<evidence type="ECO:0000256" key="1">
    <source>
        <dbReference type="ARBA" id="ARBA00022801"/>
    </source>
</evidence>
<dbReference type="InterPro" id="IPR002641">
    <property type="entry name" value="PNPLA_dom"/>
</dbReference>
<dbReference type="PANTHER" id="PTHR14226">
    <property type="entry name" value="NEUROPATHY TARGET ESTERASE/SWISS CHEESE D.MELANOGASTER"/>
    <property type="match status" value="1"/>
</dbReference>
<evidence type="ECO:0000256" key="3">
    <source>
        <dbReference type="ARBA" id="ARBA00023098"/>
    </source>
</evidence>
<keyword evidence="1 4" id="KW-0378">Hydrolase</keyword>
<proteinExistence type="predicted"/>
<dbReference type="PANTHER" id="PTHR14226:SF76">
    <property type="entry name" value="NTE FAMILY PROTEIN RSSA"/>
    <property type="match status" value="1"/>
</dbReference>
<evidence type="ECO:0000313" key="6">
    <source>
        <dbReference type="EMBL" id="MCX2698407.1"/>
    </source>
</evidence>
<feature type="short sequence motif" description="DGA/G" evidence="4">
    <location>
        <begin position="174"/>
        <end position="176"/>
    </location>
</feature>
<accession>A0ABT3QS22</accession>
<evidence type="ECO:0000256" key="2">
    <source>
        <dbReference type="ARBA" id="ARBA00022963"/>
    </source>
</evidence>
<keyword evidence="2 4" id="KW-0442">Lipid degradation</keyword>
<dbReference type="RefSeq" id="WP_265986126.1">
    <property type="nucleotide sequence ID" value="NZ_JAPHAV010000010.1"/>
</dbReference>
<feature type="short sequence motif" description="GXSXG" evidence="4">
    <location>
        <begin position="44"/>
        <end position="48"/>
    </location>
</feature>
<dbReference type="Gene3D" id="3.40.1090.10">
    <property type="entry name" value="Cytosolic phospholipase A2 catalytic domain"/>
    <property type="match status" value="2"/>
</dbReference>
<dbReference type="InterPro" id="IPR050301">
    <property type="entry name" value="NTE"/>
</dbReference>
<dbReference type="SUPFAM" id="SSF52151">
    <property type="entry name" value="FabD/lysophospholipase-like"/>
    <property type="match status" value="1"/>
</dbReference>
<dbReference type="InterPro" id="IPR016035">
    <property type="entry name" value="Acyl_Trfase/lysoPLipase"/>
</dbReference>
<name>A0ABT3QS22_9HYPH</name>
<sequence length="288" mass="31188">MDTTVPSTPRIAVAFGGGGARGITHIHIIEVLDELGIKPVAIAGSSIGSIVGAGMANGMSGKEIHDYMAAIFNRRSEVARRMWQARPERWVELLKGGFRVSQFNIEKILDVFLPAALPENVEDLKIPMSITASDFHAATEINIQSGDLRSAIAASCAIPPVFRPVRRDGRILVDGGLLNPVPFDLLFDKADIVIGIDVVGAPVGPDDYMPTTIEAVMGANQLTMCSIIENKFRNRPPHIFLRPNVERIGLLDFLKFEQILSQSADIREELKRALDTVLSGKPVAASAS</sequence>
<evidence type="ECO:0000256" key="4">
    <source>
        <dbReference type="PROSITE-ProRule" id="PRU01161"/>
    </source>
</evidence>
<evidence type="ECO:0000313" key="7">
    <source>
        <dbReference type="Proteomes" id="UP001301216"/>
    </source>
</evidence>
<reference evidence="6 7" key="1">
    <citation type="submission" date="2022-11" db="EMBL/GenBank/DDBJ databases">
        <title>Brucella sp. YY2X, whole genome shotgun sequencing project.</title>
        <authorList>
            <person name="Yang Y."/>
        </authorList>
    </citation>
    <scope>NUCLEOTIDE SEQUENCE [LARGE SCALE GENOMIC DNA]</scope>
    <source>
        <strain evidence="6 7">YY2X</strain>
    </source>
</reference>